<name>A0ABV1ABV5_9TELE</name>
<comment type="caution">
    <text evidence="2">The sequence shown here is derived from an EMBL/GenBank/DDBJ whole genome shotgun (WGS) entry which is preliminary data.</text>
</comment>
<dbReference type="Proteomes" id="UP001469553">
    <property type="component" value="Unassembled WGS sequence"/>
</dbReference>
<evidence type="ECO:0000313" key="2">
    <source>
        <dbReference type="EMBL" id="MEQ2315741.1"/>
    </source>
</evidence>
<organism evidence="2 3">
    <name type="scientific">Ameca splendens</name>
    <dbReference type="NCBI Taxonomy" id="208324"/>
    <lineage>
        <taxon>Eukaryota</taxon>
        <taxon>Metazoa</taxon>
        <taxon>Chordata</taxon>
        <taxon>Craniata</taxon>
        <taxon>Vertebrata</taxon>
        <taxon>Euteleostomi</taxon>
        <taxon>Actinopterygii</taxon>
        <taxon>Neopterygii</taxon>
        <taxon>Teleostei</taxon>
        <taxon>Neoteleostei</taxon>
        <taxon>Acanthomorphata</taxon>
        <taxon>Ovalentaria</taxon>
        <taxon>Atherinomorphae</taxon>
        <taxon>Cyprinodontiformes</taxon>
        <taxon>Goodeidae</taxon>
        <taxon>Ameca</taxon>
    </lineage>
</organism>
<feature type="region of interest" description="Disordered" evidence="1">
    <location>
        <begin position="1"/>
        <end position="62"/>
    </location>
</feature>
<proteinExistence type="predicted"/>
<dbReference type="EMBL" id="JAHRIP010087169">
    <property type="protein sequence ID" value="MEQ2315741.1"/>
    <property type="molecule type" value="Genomic_DNA"/>
</dbReference>
<evidence type="ECO:0000313" key="3">
    <source>
        <dbReference type="Proteomes" id="UP001469553"/>
    </source>
</evidence>
<evidence type="ECO:0000256" key="1">
    <source>
        <dbReference type="SAM" id="MobiDB-lite"/>
    </source>
</evidence>
<accession>A0ABV1ABV5</accession>
<sequence length="113" mass="12631">MFIGEDSEYEGCESSSYEDPEDPNYIPSKDMESEESSGSSGSDRFDSNDFDAEPQISQMNPEQQLAAIKDINFLGERKLLSSHSRDHVPNLLIRSVLHWSTSGSTSQKRCCSC</sequence>
<reference evidence="2 3" key="1">
    <citation type="submission" date="2021-06" db="EMBL/GenBank/DDBJ databases">
        <authorList>
            <person name="Palmer J.M."/>
        </authorList>
    </citation>
    <scope>NUCLEOTIDE SEQUENCE [LARGE SCALE GENOMIC DNA]</scope>
    <source>
        <strain evidence="2 3">AS_MEX2019</strain>
        <tissue evidence="2">Muscle</tissue>
    </source>
</reference>
<keyword evidence="3" id="KW-1185">Reference proteome</keyword>
<feature type="compositionally biased region" description="Acidic residues" evidence="1">
    <location>
        <begin position="1"/>
        <end position="22"/>
    </location>
</feature>
<gene>
    <name evidence="2" type="ORF">AMECASPLE_025574</name>
</gene>
<protein>
    <submittedName>
        <fullName evidence="2">Uncharacterized protein</fullName>
    </submittedName>
</protein>